<dbReference type="InterPro" id="IPR011009">
    <property type="entry name" value="Kinase-like_dom_sf"/>
</dbReference>
<sequence>MEERKDYAVLRFVDQNGWSYMVNDYAKGCSLMEYIKQGIRVEKETVFDWIRQLSKQLEQYYRCGNEDAAYGYVNPYAVIITGDGMLCLLDINEPENEELLKQMKKKKLRMLFVRKERVLSQKTERSDDLYGLAKIMEFTAEKCLDPKAFTRKEERVWKRMLGKCYSSGKNAIKVLKNMQKEIGFLEREMERPRDKVSAKKILLAILAVCIMSAAIIGGTVKKPETKAIAADQDQSEAGVQEGATEKKETKEVVEQKGDSPYLEMGLIYYVAWEDYVNSLDSLDKEMQETEFSDAYRVVIASLEEGSIQQQEDGLNAEDAVKKILDELEKRAEKIQMKVYLYQYPLLKVSVLEESEKWHRLTKRIGEEMIRRQAWYRWDTNGEKECEVRKYLAESYFKLGENLKAAEQYEQIRKLESNEEELEEIYEKLQLIYEEVQEYEKVWEISREAVEVLPDSERLWMNYLERYCENPEMERELCAEAVKKAIQAVPELAESEAFKQLQGKYKIVIDGENIRVGE</sequence>
<dbReference type="Proteomes" id="UP000285693">
    <property type="component" value="Unassembled WGS sequence"/>
</dbReference>
<evidence type="ECO:0000256" key="2">
    <source>
        <dbReference type="SAM" id="MobiDB-lite"/>
    </source>
</evidence>
<protein>
    <submittedName>
        <fullName evidence="4">Uncharacterized protein</fullName>
    </submittedName>
</protein>
<feature type="transmembrane region" description="Helical" evidence="3">
    <location>
        <begin position="201"/>
        <end position="220"/>
    </location>
</feature>
<organism evidence="4 5">
    <name type="scientific">Coprococcus comes</name>
    <dbReference type="NCBI Taxonomy" id="410072"/>
    <lineage>
        <taxon>Bacteria</taxon>
        <taxon>Bacillati</taxon>
        <taxon>Bacillota</taxon>
        <taxon>Clostridia</taxon>
        <taxon>Lachnospirales</taxon>
        <taxon>Lachnospiraceae</taxon>
        <taxon>Coprococcus</taxon>
    </lineage>
</organism>
<evidence type="ECO:0000256" key="1">
    <source>
        <dbReference type="SAM" id="Coils"/>
    </source>
</evidence>
<dbReference type="RefSeq" id="WP_117824256.1">
    <property type="nucleotide sequence ID" value="NZ_QRXY01000015.1"/>
</dbReference>
<dbReference type="AlphaFoldDB" id="A0A3R5XLR3"/>
<evidence type="ECO:0000256" key="3">
    <source>
        <dbReference type="SAM" id="Phobius"/>
    </source>
</evidence>
<gene>
    <name evidence="4" type="ORF">DWW65_11605</name>
</gene>
<dbReference type="SUPFAM" id="SSF56112">
    <property type="entry name" value="Protein kinase-like (PK-like)"/>
    <property type="match status" value="1"/>
</dbReference>
<name>A0A3R5XLR3_9FIRM</name>
<evidence type="ECO:0000313" key="4">
    <source>
        <dbReference type="EMBL" id="RGU44647.1"/>
    </source>
</evidence>
<dbReference type="EMBL" id="QRXY01000015">
    <property type="protein sequence ID" value="RGU44647.1"/>
    <property type="molecule type" value="Genomic_DNA"/>
</dbReference>
<dbReference type="InterPro" id="IPR011990">
    <property type="entry name" value="TPR-like_helical_dom_sf"/>
</dbReference>
<dbReference type="Gene3D" id="1.25.40.10">
    <property type="entry name" value="Tetratricopeptide repeat domain"/>
    <property type="match status" value="1"/>
</dbReference>
<proteinExistence type="predicted"/>
<accession>A0A3R5XLR3</accession>
<evidence type="ECO:0000313" key="5">
    <source>
        <dbReference type="Proteomes" id="UP000285693"/>
    </source>
</evidence>
<keyword evidence="3" id="KW-1133">Transmembrane helix</keyword>
<feature type="region of interest" description="Disordered" evidence="2">
    <location>
        <begin position="231"/>
        <end position="250"/>
    </location>
</feature>
<dbReference type="SUPFAM" id="SSF48452">
    <property type="entry name" value="TPR-like"/>
    <property type="match status" value="1"/>
</dbReference>
<reference evidence="4 5" key="1">
    <citation type="submission" date="2018-08" db="EMBL/GenBank/DDBJ databases">
        <title>A genome reference for cultivated species of the human gut microbiota.</title>
        <authorList>
            <person name="Zou Y."/>
            <person name="Xue W."/>
            <person name="Luo G."/>
        </authorList>
    </citation>
    <scope>NUCLEOTIDE SEQUENCE [LARGE SCALE GENOMIC DNA]</scope>
    <source>
        <strain evidence="4 5">AF16-31</strain>
    </source>
</reference>
<keyword evidence="1" id="KW-0175">Coiled coil</keyword>
<keyword evidence="3" id="KW-0812">Transmembrane</keyword>
<keyword evidence="3" id="KW-0472">Membrane</keyword>
<comment type="caution">
    <text evidence="4">The sequence shown here is derived from an EMBL/GenBank/DDBJ whole genome shotgun (WGS) entry which is preliminary data.</text>
</comment>
<feature type="coiled-coil region" evidence="1">
    <location>
        <begin position="404"/>
        <end position="441"/>
    </location>
</feature>